<dbReference type="SUPFAM" id="SSF64586">
    <property type="entry name" value="C-terminal domain of ProRS"/>
    <property type="match status" value="1"/>
</dbReference>
<accession>X1RBH8</accession>
<dbReference type="EC" id="6.1.1.15" evidence="1"/>
<name>X1RBH8_9ZZZZ</name>
<dbReference type="InterPro" id="IPR036621">
    <property type="entry name" value="Anticodon-bd_dom_sf"/>
</dbReference>
<dbReference type="Pfam" id="PF03129">
    <property type="entry name" value="HGTP_anticodon"/>
    <property type="match status" value="1"/>
</dbReference>
<dbReference type="GO" id="GO:0005524">
    <property type="term" value="F:ATP binding"/>
    <property type="evidence" value="ECO:0007669"/>
    <property type="project" value="InterPro"/>
</dbReference>
<dbReference type="InterPro" id="IPR016061">
    <property type="entry name" value="Pro-tRNA_ligase_II_C"/>
</dbReference>
<evidence type="ECO:0000256" key="1">
    <source>
        <dbReference type="ARBA" id="ARBA00012831"/>
    </source>
</evidence>
<dbReference type="GO" id="GO:0017101">
    <property type="term" value="C:aminoacyl-tRNA synthetase multienzyme complex"/>
    <property type="evidence" value="ECO:0007669"/>
    <property type="project" value="TreeGrafter"/>
</dbReference>
<comment type="caution">
    <text evidence="4">The sequence shown here is derived from an EMBL/GenBank/DDBJ whole genome shotgun (WGS) entry which is preliminary data.</text>
</comment>
<dbReference type="InterPro" id="IPR004154">
    <property type="entry name" value="Anticodon-bd"/>
</dbReference>
<dbReference type="AlphaFoldDB" id="X1RBH8"/>
<evidence type="ECO:0000256" key="2">
    <source>
        <dbReference type="ARBA" id="ARBA00022917"/>
    </source>
</evidence>
<feature type="non-terminal residue" evidence="4">
    <location>
        <position position="1"/>
    </location>
</feature>
<reference evidence="4" key="1">
    <citation type="journal article" date="2014" name="Front. Microbiol.">
        <title>High frequency of phylogenetically diverse reductive dehalogenase-homologous genes in deep subseafloor sedimentary metagenomes.</title>
        <authorList>
            <person name="Kawai M."/>
            <person name="Futagami T."/>
            <person name="Toyoda A."/>
            <person name="Takaki Y."/>
            <person name="Nishi S."/>
            <person name="Hori S."/>
            <person name="Arai W."/>
            <person name="Tsubouchi T."/>
            <person name="Morono Y."/>
            <person name="Uchiyama I."/>
            <person name="Ito T."/>
            <person name="Fujiyama A."/>
            <person name="Inagaki F."/>
            <person name="Takami H."/>
        </authorList>
    </citation>
    <scope>NUCLEOTIDE SEQUENCE</scope>
    <source>
        <strain evidence="4">Expedition CK06-06</strain>
    </source>
</reference>
<dbReference type="SUPFAM" id="SSF52954">
    <property type="entry name" value="Class II aaRS ABD-related"/>
    <property type="match status" value="1"/>
</dbReference>
<dbReference type="InterPro" id="IPR017449">
    <property type="entry name" value="Pro-tRNA_synth_II"/>
</dbReference>
<dbReference type="GO" id="GO:0004827">
    <property type="term" value="F:proline-tRNA ligase activity"/>
    <property type="evidence" value="ECO:0007669"/>
    <property type="project" value="UniProtKB-EC"/>
</dbReference>
<dbReference type="PANTHER" id="PTHR43382">
    <property type="entry name" value="PROLYL-TRNA SYNTHETASE"/>
    <property type="match status" value="1"/>
</dbReference>
<evidence type="ECO:0000313" key="4">
    <source>
        <dbReference type="EMBL" id="GAI52939.1"/>
    </source>
</evidence>
<dbReference type="SMART" id="SM00946">
    <property type="entry name" value="ProRS-C_1"/>
    <property type="match status" value="1"/>
</dbReference>
<sequence>REWELKGIPIRIEIGPRDIKKNQVVLVRRDTSKKEIVKVAVLNNKVKKTLDDIQNNLFKKATKFLRESITEAKNMNDFKNLIKKGKSVKINWCNTKSCEEDIKFKTGGAKSLNISFEEKTRGKCINCNKKAEVVAYFAKSY</sequence>
<proteinExistence type="predicted"/>
<protein>
    <recommendedName>
        <fullName evidence="1">proline--tRNA ligase</fullName>
        <ecNumber evidence="1">6.1.1.15</ecNumber>
    </recommendedName>
</protein>
<feature type="domain" description="Proline-tRNA ligase class II C-terminal" evidence="3">
    <location>
        <begin position="75"/>
        <end position="141"/>
    </location>
</feature>
<dbReference type="Pfam" id="PF09180">
    <property type="entry name" value="ProRS-C_1"/>
    <property type="match status" value="1"/>
</dbReference>
<gene>
    <name evidence="4" type="ORF">S06H3_62979</name>
</gene>
<dbReference type="GO" id="GO:0005737">
    <property type="term" value="C:cytoplasm"/>
    <property type="evidence" value="ECO:0007669"/>
    <property type="project" value="InterPro"/>
</dbReference>
<organism evidence="4">
    <name type="scientific">marine sediment metagenome</name>
    <dbReference type="NCBI Taxonomy" id="412755"/>
    <lineage>
        <taxon>unclassified sequences</taxon>
        <taxon>metagenomes</taxon>
        <taxon>ecological metagenomes</taxon>
    </lineage>
</organism>
<dbReference type="PANTHER" id="PTHR43382:SF2">
    <property type="entry name" value="BIFUNCTIONAL GLUTAMATE_PROLINE--TRNA LIGASE"/>
    <property type="match status" value="1"/>
</dbReference>
<dbReference type="Gene3D" id="3.30.110.30">
    <property type="entry name" value="C-terminal domain of ProRS"/>
    <property type="match status" value="1"/>
</dbReference>
<dbReference type="GO" id="GO:0006433">
    <property type="term" value="P:prolyl-tRNA aminoacylation"/>
    <property type="evidence" value="ECO:0007669"/>
    <property type="project" value="InterPro"/>
</dbReference>
<keyword evidence="2" id="KW-0648">Protein biosynthesis</keyword>
<dbReference type="InterPro" id="IPR004499">
    <property type="entry name" value="Pro-tRNA-ligase_IIa_arc-type"/>
</dbReference>
<dbReference type="EMBL" id="BARV01041673">
    <property type="protein sequence ID" value="GAI52939.1"/>
    <property type="molecule type" value="Genomic_DNA"/>
</dbReference>
<evidence type="ECO:0000259" key="3">
    <source>
        <dbReference type="SMART" id="SM00946"/>
    </source>
</evidence>
<dbReference type="Gene3D" id="3.40.50.800">
    <property type="entry name" value="Anticodon-binding domain"/>
    <property type="match status" value="1"/>
</dbReference>